<evidence type="ECO:0000313" key="2">
    <source>
        <dbReference type="Proteomes" id="UP000005326"/>
    </source>
</evidence>
<keyword evidence="2" id="KW-1185">Reference proteome</keyword>
<protein>
    <submittedName>
        <fullName evidence="1">Uncharacterized protein</fullName>
    </submittedName>
</protein>
<name>B0MLN6_9FIRM</name>
<dbReference type="Proteomes" id="UP000005326">
    <property type="component" value="Unassembled WGS sequence"/>
</dbReference>
<proteinExistence type="predicted"/>
<evidence type="ECO:0000313" key="1">
    <source>
        <dbReference type="EMBL" id="EDS01385.1"/>
    </source>
</evidence>
<reference evidence="1" key="1">
    <citation type="submission" date="2007-10" db="EMBL/GenBank/DDBJ databases">
        <authorList>
            <person name="Fulton L."/>
            <person name="Clifton S."/>
            <person name="Fulton B."/>
            <person name="Xu J."/>
            <person name="Minx P."/>
            <person name="Pepin K.H."/>
            <person name="Johnson M."/>
            <person name="Thiruvilangam P."/>
            <person name="Bhonagiri V."/>
            <person name="Nash W.E."/>
            <person name="Mardis E.R."/>
            <person name="Wilson R.K."/>
        </authorList>
    </citation>
    <scope>NUCLEOTIDE SEQUENCE [LARGE SCALE GENOMIC DNA]</scope>
    <source>
        <strain evidence="1">DSM 15702</strain>
    </source>
</reference>
<dbReference type="EMBL" id="ABCA03000038">
    <property type="protein sequence ID" value="EDS01385.1"/>
    <property type="molecule type" value="Genomic_DNA"/>
</dbReference>
<comment type="caution">
    <text evidence="1">The sequence shown here is derived from an EMBL/GenBank/DDBJ whole genome shotgun (WGS) entry which is preliminary data.</text>
</comment>
<dbReference type="AlphaFoldDB" id="B0MLN6"/>
<gene>
    <name evidence="1" type="ORF">EUBSIR_00739</name>
</gene>
<reference evidence="1" key="2">
    <citation type="submission" date="2014-06" db="EMBL/GenBank/DDBJ databases">
        <title>Draft genome sequence of Eubacterium siraeum (DSM 15702).</title>
        <authorList>
            <person name="Sudarsanam P."/>
            <person name="Ley R."/>
            <person name="Guruge J."/>
            <person name="Turnbaugh P.J."/>
            <person name="Mahowald M."/>
            <person name="Liep D."/>
            <person name="Gordon J."/>
        </authorList>
    </citation>
    <scope>NUCLEOTIDE SEQUENCE</scope>
    <source>
        <strain evidence="1">DSM 15702</strain>
    </source>
</reference>
<sequence>MNQHGCCNCLPAESSGHLMPTVWAVRIGLLFVLYTEKYSAEKQQTCIAIIRRKER</sequence>
<accession>B0MLN6</accession>
<organism evidence="1 2">
    <name type="scientific">[Eubacterium] siraeum DSM 15702</name>
    <dbReference type="NCBI Taxonomy" id="428128"/>
    <lineage>
        <taxon>Bacteria</taxon>
        <taxon>Bacillati</taxon>
        <taxon>Bacillota</taxon>
        <taxon>Clostridia</taxon>
        <taxon>Eubacteriales</taxon>
        <taxon>Oscillospiraceae</taxon>
        <taxon>Oscillospiraceae incertae sedis</taxon>
    </lineage>
</organism>